<keyword evidence="2" id="KW-1185">Reference proteome</keyword>
<comment type="caution">
    <text evidence="1">The sequence shown here is derived from an EMBL/GenBank/DDBJ whole genome shotgun (WGS) entry which is preliminary data.</text>
</comment>
<dbReference type="Proteomes" id="UP001281147">
    <property type="component" value="Unassembled WGS sequence"/>
</dbReference>
<protein>
    <submittedName>
        <fullName evidence="1">Uncharacterized protein</fullName>
    </submittedName>
</protein>
<name>A0ACC3N076_9PEZI</name>
<gene>
    <name evidence="1" type="ORF">LTR37_012106</name>
</gene>
<evidence type="ECO:0000313" key="2">
    <source>
        <dbReference type="Proteomes" id="UP001281147"/>
    </source>
</evidence>
<organism evidence="1 2">
    <name type="scientific">Vermiconidia calcicola</name>
    <dbReference type="NCBI Taxonomy" id="1690605"/>
    <lineage>
        <taxon>Eukaryota</taxon>
        <taxon>Fungi</taxon>
        <taxon>Dikarya</taxon>
        <taxon>Ascomycota</taxon>
        <taxon>Pezizomycotina</taxon>
        <taxon>Dothideomycetes</taxon>
        <taxon>Dothideomycetidae</taxon>
        <taxon>Mycosphaerellales</taxon>
        <taxon>Extremaceae</taxon>
        <taxon>Vermiconidia</taxon>
    </lineage>
</organism>
<evidence type="ECO:0000313" key="1">
    <source>
        <dbReference type="EMBL" id="KAK3707464.1"/>
    </source>
</evidence>
<sequence>MSWASNACPSQCIDNNPSGRETFFLGPQTEYGTYCCQGIYDTANNRCSVGVPEPFDLPPSYVMDRLNGRAAEAVTATEPPIAYTATVTVTATASVTESNTAKEVGVGVGVAIPLLLALLSVLWLLWRERRKGRQLKTQMEASSSKSHGESGYEAPFPARQDLTGQRDSAHMVSAEETERKELPGWQRTAELGDRTPSELQSGR</sequence>
<proteinExistence type="predicted"/>
<dbReference type="EMBL" id="JAUTXU010000110">
    <property type="protein sequence ID" value="KAK3707464.1"/>
    <property type="molecule type" value="Genomic_DNA"/>
</dbReference>
<reference evidence="1" key="1">
    <citation type="submission" date="2023-07" db="EMBL/GenBank/DDBJ databases">
        <title>Black Yeasts Isolated from many extreme environments.</title>
        <authorList>
            <person name="Coleine C."/>
            <person name="Stajich J.E."/>
            <person name="Selbmann L."/>
        </authorList>
    </citation>
    <scope>NUCLEOTIDE SEQUENCE</scope>
    <source>
        <strain evidence="1">CCFEE 5714</strain>
    </source>
</reference>
<accession>A0ACC3N076</accession>